<reference evidence="2 3" key="1">
    <citation type="submission" date="2019-12" db="EMBL/GenBank/DDBJ databases">
        <title>Complete Genome Sequence of a Quorum-Sensing Bacterium,Rhodobacteraceae bacterium C31, Isolated from a marine microalgae symbiotic bacteria.</title>
        <authorList>
            <person name="Zhang Y."/>
        </authorList>
    </citation>
    <scope>NUCLEOTIDE SEQUENCE [LARGE SCALE GENOMIC DNA]</scope>
    <source>
        <strain evidence="2 3">C31</strain>
    </source>
</reference>
<feature type="signal peptide" evidence="1">
    <location>
        <begin position="1"/>
        <end position="21"/>
    </location>
</feature>
<dbReference type="RefSeq" id="WP_023849401.1">
    <property type="nucleotide sequence ID" value="NZ_CP047166.1"/>
</dbReference>
<dbReference type="EMBL" id="CP047166">
    <property type="protein sequence ID" value="QRF66800.1"/>
    <property type="molecule type" value="Genomic_DNA"/>
</dbReference>
<keyword evidence="1" id="KW-0732">Signal</keyword>
<organism evidence="2 3">
    <name type="scientific">Ponticoccus alexandrii</name>
    <dbReference type="NCBI Taxonomy" id="1943633"/>
    <lineage>
        <taxon>Bacteria</taxon>
        <taxon>Pseudomonadati</taxon>
        <taxon>Pseudomonadota</taxon>
        <taxon>Alphaproteobacteria</taxon>
        <taxon>Rhodobacterales</taxon>
        <taxon>Roseobacteraceae</taxon>
        <taxon>Ponticoccus</taxon>
    </lineage>
</organism>
<gene>
    <name evidence="2" type="ORF">GQA70_11050</name>
</gene>
<evidence type="ECO:0000313" key="3">
    <source>
        <dbReference type="Proteomes" id="UP000596387"/>
    </source>
</evidence>
<protein>
    <submittedName>
        <fullName evidence="2">Uncharacterized protein</fullName>
    </submittedName>
</protein>
<accession>A0ABX7F8D2</accession>
<keyword evidence="3" id="KW-1185">Reference proteome</keyword>
<evidence type="ECO:0000256" key="1">
    <source>
        <dbReference type="SAM" id="SignalP"/>
    </source>
</evidence>
<name>A0ABX7F8D2_9RHOB</name>
<dbReference type="Proteomes" id="UP000596387">
    <property type="component" value="Chromosome"/>
</dbReference>
<feature type="chain" id="PRO_5046248002" evidence="1">
    <location>
        <begin position="22"/>
        <end position="94"/>
    </location>
</feature>
<proteinExistence type="predicted"/>
<evidence type="ECO:0000313" key="2">
    <source>
        <dbReference type="EMBL" id="QRF66800.1"/>
    </source>
</evidence>
<sequence>MTLWYALGLVGLALAALPVSAQAPSADEAEVRVRHPFRAVKNSFRFITQWAADGRLYRVYALQPGSTSQNDMMCELVAVPSAKFDPEATCVSFR</sequence>